<protein>
    <submittedName>
        <fullName evidence="2">Uncharacterized protein</fullName>
    </submittedName>
</protein>
<evidence type="ECO:0000256" key="1">
    <source>
        <dbReference type="SAM" id="Phobius"/>
    </source>
</evidence>
<keyword evidence="1" id="KW-1133">Transmembrane helix</keyword>
<organism evidence="2 3">
    <name type="scientific">Lactarius akahatsu</name>
    <dbReference type="NCBI Taxonomy" id="416441"/>
    <lineage>
        <taxon>Eukaryota</taxon>
        <taxon>Fungi</taxon>
        <taxon>Dikarya</taxon>
        <taxon>Basidiomycota</taxon>
        <taxon>Agaricomycotina</taxon>
        <taxon>Agaricomycetes</taxon>
        <taxon>Russulales</taxon>
        <taxon>Russulaceae</taxon>
        <taxon>Lactarius</taxon>
    </lineage>
</organism>
<evidence type="ECO:0000313" key="2">
    <source>
        <dbReference type="EMBL" id="KAH8994509.1"/>
    </source>
</evidence>
<accession>A0AAD4LJQ2</accession>
<dbReference type="Proteomes" id="UP001201163">
    <property type="component" value="Unassembled WGS sequence"/>
</dbReference>
<reference evidence="2" key="1">
    <citation type="submission" date="2022-01" db="EMBL/GenBank/DDBJ databases">
        <title>Comparative genomics reveals a dynamic genome evolution in the ectomycorrhizal milk-cap (Lactarius) mushrooms.</title>
        <authorList>
            <consortium name="DOE Joint Genome Institute"/>
            <person name="Lebreton A."/>
            <person name="Tang N."/>
            <person name="Kuo A."/>
            <person name="LaButti K."/>
            <person name="Drula E."/>
            <person name="Barry K."/>
            <person name="Clum A."/>
            <person name="Lipzen A."/>
            <person name="Mousain D."/>
            <person name="Ng V."/>
            <person name="Wang R."/>
            <person name="Wang X."/>
            <person name="Dai Y."/>
            <person name="Henrissat B."/>
            <person name="Grigoriev I.V."/>
            <person name="Guerin-Laguette A."/>
            <person name="Yu F."/>
            <person name="Martin F.M."/>
        </authorList>
    </citation>
    <scope>NUCLEOTIDE SEQUENCE</scope>
    <source>
        <strain evidence="2">QP</strain>
    </source>
</reference>
<sequence>MNIVLAWLACKGPPSAVNPTVNVALSISSKIISFVTAWLVTMGMAVTGRSATKSMVMYFFFFFFRKKALYHTCQPTPYQGSV</sequence>
<comment type="caution">
    <text evidence="2">The sequence shown here is derived from an EMBL/GenBank/DDBJ whole genome shotgun (WGS) entry which is preliminary data.</text>
</comment>
<dbReference type="EMBL" id="JAKELL010000014">
    <property type="protein sequence ID" value="KAH8994509.1"/>
    <property type="molecule type" value="Genomic_DNA"/>
</dbReference>
<evidence type="ECO:0000313" key="3">
    <source>
        <dbReference type="Proteomes" id="UP001201163"/>
    </source>
</evidence>
<proteinExistence type="predicted"/>
<name>A0AAD4LJQ2_9AGAM</name>
<keyword evidence="3" id="KW-1185">Reference proteome</keyword>
<keyword evidence="1" id="KW-0472">Membrane</keyword>
<feature type="transmembrane region" description="Helical" evidence="1">
    <location>
        <begin position="35"/>
        <end position="64"/>
    </location>
</feature>
<keyword evidence="1" id="KW-0812">Transmembrane</keyword>
<dbReference type="AlphaFoldDB" id="A0AAD4LJQ2"/>
<gene>
    <name evidence="2" type="ORF">EDB92DRAFT_1849581</name>
</gene>